<evidence type="ECO:0000313" key="1">
    <source>
        <dbReference type="EMBL" id="MDT0466431.1"/>
    </source>
</evidence>
<protein>
    <recommendedName>
        <fullName evidence="3">Profilin</fullName>
    </recommendedName>
</protein>
<comment type="caution">
    <text evidence="1">The sequence shown here is derived from an EMBL/GenBank/DDBJ whole genome shotgun (WGS) entry which is preliminary data.</text>
</comment>
<sequence length="129" mass="13950">MNTEILVGVWKRLLTDPRKSWVLFEHGTCVVLTTPDGDLSEQATKILGEFGPVHAGSSAGDFGVINVKDADGWVVTGHHQDVLTYVGPDEPSGQEDFAVGLCGRSKRHQDATELRVVHVEDKRGSSDPA</sequence>
<dbReference type="Proteomes" id="UP001183809">
    <property type="component" value="Unassembled WGS sequence"/>
</dbReference>
<organism evidence="1 2">
    <name type="scientific">Streptomyces gibsoniae</name>
    <dbReference type="NCBI Taxonomy" id="3075529"/>
    <lineage>
        <taxon>Bacteria</taxon>
        <taxon>Bacillati</taxon>
        <taxon>Actinomycetota</taxon>
        <taxon>Actinomycetes</taxon>
        <taxon>Kitasatosporales</taxon>
        <taxon>Streptomycetaceae</taxon>
        <taxon>Streptomyces</taxon>
    </lineage>
</organism>
<evidence type="ECO:0008006" key="3">
    <source>
        <dbReference type="Google" id="ProtNLM"/>
    </source>
</evidence>
<dbReference type="EMBL" id="JAVREY010000037">
    <property type="protein sequence ID" value="MDT0466431.1"/>
    <property type="molecule type" value="Genomic_DNA"/>
</dbReference>
<name>A0ABU2TZM1_9ACTN</name>
<reference evidence="2" key="1">
    <citation type="submission" date="2023-07" db="EMBL/GenBank/DDBJ databases">
        <title>30 novel species of actinomycetes from the DSMZ collection.</title>
        <authorList>
            <person name="Nouioui I."/>
        </authorList>
    </citation>
    <scope>NUCLEOTIDE SEQUENCE [LARGE SCALE GENOMIC DNA]</scope>
    <source>
        <strain evidence="2">DSM 41699</strain>
    </source>
</reference>
<dbReference type="RefSeq" id="WP_311697893.1">
    <property type="nucleotide sequence ID" value="NZ_JAVREY010000037.1"/>
</dbReference>
<proteinExistence type="predicted"/>
<keyword evidence="2" id="KW-1185">Reference proteome</keyword>
<gene>
    <name evidence="1" type="ORF">RM764_26060</name>
</gene>
<accession>A0ABU2TZM1</accession>
<evidence type="ECO:0000313" key="2">
    <source>
        <dbReference type="Proteomes" id="UP001183809"/>
    </source>
</evidence>